<feature type="domain" description="DUF7843" evidence="4">
    <location>
        <begin position="23"/>
        <end position="100"/>
    </location>
</feature>
<comment type="caution">
    <text evidence="5">The sequence shown here is derived from an EMBL/GenBank/DDBJ whole genome shotgun (WGS) entry which is preliminary data.</text>
</comment>
<dbReference type="Pfam" id="PF25225">
    <property type="entry name" value="DUF7843"/>
    <property type="match status" value="1"/>
</dbReference>
<proteinExistence type="predicted"/>
<feature type="chain" id="PRO_5030896840" evidence="1">
    <location>
        <begin position="21"/>
        <end position="610"/>
    </location>
</feature>
<dbReference type="InterPro" id="IPR025178">
    <property type="entry name" value="Lnb_N"/>
</dbReference>
<evidence type="ECO:0000313" key="5">
    <source>
        <dbReference type="EMBL" id="NNU17428.1"/>
    </source>
</evidence>
<dbReference type="InterPro" id="IPR057165">
    <property type="entry name" value="DUF7843"/>
</dbReference>
<dbReference type="EMBL" id="JABFCX010000003">
    <property type="protein sequence ID" value="NNU17428.1"/>
    <property type="molecule type" value="Genomic_DNA"/>
</dbReference>
<name>A0A7Y3RNP3_9PROT</name>
<evidence type="ECO:0000259" key="3">
    <source>
        <dbReference type="Pfam" id="PF25222"/>
    </source>
</evidence>
<dbReference type="AlphaFoldDB" id="A0A7Y3RNP3"/>
<dbReference type="Pfam" id="PF13387">
    <property type="entry name" value="Lnb_N"/>
    <property type="match status" value="1"/>
</dbReference>
<dbReference type="InterPro" id="IPR057162">
    <property type="entry name" value="DUF7840"/>
</dbReference>
<keyword evidence="6" id="KW-1185">Reference proteome</keyword>
<gene>
    <name evidence="5" type="ORF">HK107_13935</name>
</gene>
<protein>
    <submittedName>
        <fullName evidence="5">DUF4105 domain-containing protein</fullName>
    </submittedName>
</protein>
<evidence type="ECO:0000259" key="2">
    <source>
        <dbReference type="Pfam" id="PF13387"/>
    </source>
</evidence>
<dbReference type="Pfam" id="PF25222">
    <property type="entry name" value="DUF7840"/>
    <property type="match status" value="1"/>
</dbReference>
<evidence type="ECO:0000313" key="6">
    <source>
        <dbReference type="Proteomes" id="UP000536835"/>
    </source>
</evidence>
<sequence length="610" mass="67315">MGRVLLVIAMLFASSPAAWASTELWQHQQWLKLGRWEKKRLPARYVSNIITEDFFLAEDGRRAPEAELDATLAGLVGPLGPEPDGHALCRYPGRALFLDREMQLGLPDPFAVCPELRAWSGNGSLDGVSVLFVAGYFANPGSAFGHLLLRLHTGEGNVDVQDVLDNAINYGARQSEEDGMIPYIYRGLTGRYQSTYSTLDFYHHNERFREEQLRDIWQYRLDLSDGEVRLLSAHIWELLRTENRYYFLLQNCGYRIAELLELVIDRDLVPHNKFWAAPVDVFHALGAEDPDAGPAISAAGRLPSRETAYRDGYRLLGRRDRRLVDAATSAPDKPLRDVAEEQGAELSAAPLNVLVDYYAFQEAAPTVEARKAEVLAARFQLPPDAGDDIPQPVPPHEGQPPSMLSVTVLSNDELGEGIELRARPAYFDFLSATEGTAAYAELSMADLRLVLREDNLHLRQLEIVRVASLGLAGDGAPNRPGLAFRTQIGVETLDLTCDSCLLGYAEASFGEAVELMPGLAVYGLAGGRLEGGDQITDSFSATAALGTVFRGKHGGIWLEAGFQQGIIDTDANEPYVEGEIRLRKGVQSDFGLTVRHEGATEIGLAFRRYW</sequence>
<keyword evidence="1" id="KW-0732">Signal</keyword>
<evidence type="ECO:0000259" key="4">
    <source>
        <dbReference type="Pfam" id="PF25225"/>
    </source>
</evidence>
<feature type="signal peptide" evidence="1">
    <location>
        <begin position="1"/>
        <end position="20"/>
    </location>
</feature>
<accession>A0A7Y3RNP3</accession>
<evidence type="ECO:0000256" key="1">
    <source>
        <dbReference type="SAM" id="SignalP"/>
    </source>
</evidence>
<dbReference type="Proteomes" id="UP000536835">
    <property type="component" value="Unassembled WGS sequence"/>
</dbReference>
<feature type="domain" description="Lnb N-terminal periplasmic" evidence="2">
    <location>
        <begin position="118"/>
        <end position="282"/>
    </location>
</feature>
<reference evidence="5 6" key="1">
    <citation type="submission" date="2020-05" db="EMBL/GenBank/DDBJ databases">
        <title>Parvularcula mediterraneae sp. nov., isolated from polypropylene straw from shallow seawater of the seashore of Laganas in Zakynthos island, Greece.</title>
        <authorList>
            <person name="Szabo I."/>
            <person name="Al-Omari J."/>
            <person name="Rado J."/>
            <person name="Szerdahelyi G.S."/>
        </authorList>
    </citation>
    <scope>NUCLEOTIDE SEQUENCE [LARGE SCALE GENOMIC DNA]</scope>
    <source>
        <strain evidence="5 6">ZS-1/3</strain>
    </source>
</reference>
<organism evidence="5 6">
    <name type="scientific">Parvularcula mediterranea</name>
    <dbReference type="NCBI Taxonomy" id="2732508"/>
    <lineage>
        <taxon>Bacteria</taxon>
        <taxon>Pseudomonadati</taxon>
        <taxon>Pseudomonadota</taxon>
        <taxon>Alphaproteobacteria</taxon>
        <taxon>Parvularculales</taxon>
        <taxon>Parvularculaceae</taxon>
        <taxon>Parvularcula</taxon>
    </lineage>
</organism>
<dbReference type="RefSeq" id="WP_173200849.1">
    <property type="nucleotide sequence ID" value="NZ_JABFCX010000003.1"/>
</dbReference>
<feature type="domain" description="DUF7840" evidence="3">
    <location>
        <begin position="392"/>
        <end position="596"/>
    </location>
</feature>